<dbReference type="AlphaFoldDB" id="A0A6C0APR9"/>
<dbReference type="InterPro" id="IPR002076">
    <property type="entry name" value="ELO_fam"/>
</dbReference>
<evidence type="ECO:0000256" key="5">
    <source>
        <dbReference type="ARBA" id="ARBA00022989"/>
    </source>
</evidence>
<dbReference type="GO" id="GO:0034626">
    <property type="term" value="P:fatty acid elongation, polyunsaturated fatty acid"/>
    <property type="evidence" value="ECO:0007669"/>
    <property type="project" value="TreeGrafter"/>
</dbReference>
<feature type="transmembrane region" description="Helical" evidence="8">
    <location>
        <begin position="53"/>
        <end position="77"/>
    </location>
</feature>
<keyword evidence="4 8" id="KW-0812">Transmembrane</keyword>
<evidence type="ECO:0000256" key="3">
    <source>
        <dbReference type="ARBA" id="ARBA00022679"/>
    </source>
</evidence>
<feature type="transmembrane region" description="Helical" evidence="8">
    <location>
        <begin position="211"/>
        <end position="233"/>
    </location>
</feature>
<evidence type="ECO:0000256" key="2">
    <source>
        <dbReference type="ARBA" id="ARBA00022516"/>
    </source>
</evidence>
<evidence type="ECO:0000256" key="7">
    <source>
        <dbReference type="ARBA" id="ARBA00023136"/>
    </source>
</evidence>
<dbReference type="GO" id="GO:0005789">
    <property type="term" value="C:endoplasmic reticulum membrane"/>
    <property type="evidence" value="ECO:0007669"/>
    <property type="project" value="TreeGrafter"/>
</dbReference>
<dbReference type="EMBL" id="MN740758">
    <property type="protein sequence ID" value="QHS81606.1"/>
    <property type="molecule type" value="Genomic_DNA"/>
</dbReference>
<evidence type="ECO:0000256" key="4">
    <source>
        <dbReference type="ARBA" id="ARBA00022692"/>
    </source>
</evidence>
<evidence type="ECO:0000256" key="8">
    <source>
        <dbReference type="SAM" id="Phobius"/>
    </source>
</evidence>
<protein>
    <recommendedName>
        <fullName evidence="10">TLC domain-containing protein</fullName>
    </recommendedName>
</protein>
<comment type="subcellular location">
    <subcellularLocation>
        <location evidence="1">Membrane</location>
        <topology evidence="1">Multi-pass membrane protein</topology>
    </subcellularLocation>
</comment>
<dbReference type="GO" id="GO:0030148">
    <property type="term" value="P:sphingolipid biosynthetic process"/>
    <property type="evidence" value="ECO:0007669"/>
    <property type="project" value="TreeGrafter"/>
</dbReference>
<keyword evidence="3" id="KW-0808">Transferase</keyword>
<evidence type="ECO:0000313" key="9">
    <source>
        <dbReference type="EMBL" id="QHS81606.1"/>
    </source>
</evidence>
<dbReference type="GO" id="GO:0019367">
    <property type="term" value="P:fatty acid elongation, saturated fatty acid"/>
    <property type="evidence" value="ECO:0007669"/>
    <property type="project" value="TreeGrafter"/>
</dbReference>
<organism evidence="9">
    <name type="scientific">viral metagenome</name>
    <dbReference type="NCBI Taxonomy" id="1070528"/>
    <lineage>
        <taxon>unclassified sequences</taxon>
        <taxon>metagenomes</taxon>
        <taxon>organismal metagenomes</taxon>
    </lineage>
</organism>
<proteinExistence type="predicted"/>
<reference evidence="9" key="1">
    <citation type="journal article" date="2020" name="Nature">
        <title>Giant virus diversity and host interactions through global metagenomics.</title>
        <authorList>
            <person name="Schulz F."/>
            <person name="Roux S."/>
            <person name="Paez-Espino D."/>
            <person name="Jungbluth S."/>
            <person name="Walsh D.A."/>
            <person name="Denef V.J."/>
            <person name="McMahon K.D."/>
            <person name="Konstantinidis K.T."/>
            <person name="Eloe-Fadrosh E.A."/>
            <person name="Kyrpides N.C."/>
            <person name="Woyke T."/>
        </authorList>
    </citation>
    <scope>NUCLEOTIDE SEQUENCE</scope>
    <source>
        <strain evidence="9">GVMAG-S-1101164-72</strain>
    </source>
</reference>
<accession>A0A6C0APR9</accession>
<dbReference type="PANTHER" id="PTHR11157">
    <property type="entry name" value="FATTY ACID ACYL TRANSFERASE-RELATED"/>
    <property type="match status" value="1"/>
</dbReference>
<dbReference type="GO" id="GO:0009922">
    <property type="term" value="F:fatty acid elongase activity"/>
    <property type="evidence" value="ECO:0007669"/>
    <property type="project" value="InterPro"/>
</dbReference>
<evidence type="ECO:0008006" key="10">
    <source>
        <dbReference type="Google" id="ProtNLM"/>
    </source>
</evidence>
<feature type="transmembrane region" description="Helical" evidence="8">
    <location>
        <begin position="12"/>
        <end position="32"/>
    </location>
</feature>
<evidence type="ECO:0000256" key="1">
    <source>
        <dbReference type="ARBA" id="ARBA00004141"/>
    </source>
</evidence>
<dbReference type="GO" id="GO:0042761">
    <property type="term" value="P:very long-chain fatty acid biosynthetic process"/>
    <property type="evidence" value="ECO:0007669"/>
    <property type="project" value="TreeGrafter"/>
</dbReference>
<keyword evidence="7 8" id="KW-0472">Membrane</keyword>
<feature type="transmembrane region" description="Helical" evidence="8">
    <location>
        <begin position="172"/>
        <end position="191"/>
    </location>
</feature>
<keyword evidence="2" id="KW-0444">Lipid biosynthesis</keyword>
<dbReference type="Pfam" id="PF01151">
    <property type="entry name" value="ELO"/>
    <property type="match status" value="1"/>
</dbReference>
<sequence length="249" mass="28756">MILTVTNFIDASIWPLMFMGGYISTCVILNSFQSDLLRLYILSPTYKAFLKHVTAAHNTGLIIYSAYTCSSLLYAIYTGTEHDPYVMDLCWVFAYSKIWEFLDTYLILAKGQTTIFLQKYKHIGALYCWWLCCYYNSQEVWKIALYNSFVHTILYSYYLASLLDYKFTGAKPYIMSLQLAQYIAGLTEMYYSYILPNVSKRPVTDLRDGAFMSIGLFYAYVGGLIVLFLQLFVSSYCSKKLNNSIRDSV</sequence>
<evidence type="ECO:0000256" key="6">
    <source>
        <dbReference type="ARBA" id="ARBA00023098"/>
    </source>
</evidence>
<feature type="transmembrane region" description="Helical" evidence="8">
    <location>
        <begin position="143"/>
        <end position="160"/>
    </location>
</feature>
<keyword evidence="6" id="KW-0443">Lipid metabolism</keyword>
<keyword evidence="5 8" id="KW-1133">Transmembrane helix</keyword>
<dbReference type="GO" id="GO:0034625">
    <property type="term" value="P:fatty acid elongation, monounsaturated fatty acid"/>
    <property type="evidence" value="ECO:0007669"/>
    <property type="project" value="TreeGrafter"/>
</dbReference>
<name>A0A6C0APR9_9ZZZZ</name>